<dbReference type="EMBL" id="VSSQ01124242">
    <property type="protein sequence ID" value="MPN55239.1"/>
    <property type="molecule type" value="Genomic_DNA"/>
</dbReference>
<gene>
    <name evidence="1" type="ORF">SDC9_202919</name>
</gene>
<protein>
    <submittedName>
        <fullName evidence="1">Uncharacterized protein</fullName>
    </submittedName>
</protein>
<accession>A0A645IXT4</accession>
<name>A0A645IXT4_9ZZZZ</name>
<dbReference type="AlphaFoldDB" id="A0A645IXT4"/>
<organism evidence="1">
    <name type="scientific">bioreactor metagenome</name>
    <dbReference type="NCBI Taxonomy" id="1076179"/>
    <lineage>
        <taxon>unclassified sequences</taxon>
        <taxon>metagenomes</taxon>
        <taxon>ecological metagenomes</taxon>
    </lineage>
</organism>
<evidence type="ECO:0000313" key="1">
    <source>
        <dbReference type="EMBL" id="MPN55239.1"/>
    </source>
</evidence>
<comment type="caution">
    <text evidence="1">The sequence shown here is derived from an EMBL/GenBank/DDBJ whole genome shotgun (WGS) entry which is preliminary data.</text>
</comment>
<sequence length="81" mass="9805">MIFYADYSEKHDEKKDHQPEQVAGEYVHQTVHIRRSFPFVGLYYKYIIVYFLLRLNAQVVNNFKILRRGNTERAFKNHVLT</sequence>
<reference evidence="1" key="1">
    <citation type="submission" date="2019-08" db="EMBL/GenBank/DDBJ databases">
        <authorList>
            <person name="Kucharzyk K."/>
            <person name="Murdoch R.W."/>
            <person name="Higgins S."/>
            <person name="Loffler F."/>
        </authorList>
    </citation>
    <scope>NUCLEOTIDE SEQUENCE</scope>
</reference>
<proteinExistence type="predicted"/>